<comment type="caution">
    <text evidence="2">The sequence shown here is derived from an EMBL/GenBank/DDBJ whole genome shotgun (WGS) entry which is preliminary data.</text>
</comment>
<reference evidence="2" key="1">
    <citation type="journal article" date="2014" name="Int. J. Syst. Evol. Microbiol.">
        <title>Complete genome sequence of Corynebacterium casei LMG S-19264T (=DSM 44701T), isolated from a smear-ripened cheese.</title>
        <authorList>
            <consortium name="US DOE Joint Genome Institute (JGI-PGF)"/>
            <person name="Walter F."/>
            <person name="Albersmeier A."/>
            <person name="Kalinowski J."/>
            <person name="Ruckert C."/>
        </authorList>
    </citation>
    <scope>NUCLEOTIDE SEQUENCE</scope>
    <source>
        <strain evidence="2">JCM 4815</strain>
    </source>
</reference>
<dbReference type="EMBL" id="BMVW01000024">
    <property type="protein sequence ID" value="GGZ40705.1"/>
    <property type="molecule type" value="Genomic_DNA"/>
</dbReference>
<proteinExistence type="predicted"/>
<evidence type="ECO:0000313" key="3">
    <source>
        <dbReference type="Proteomes" id="UP000622166"/>
    </source>
</evidence>
<feature type="compositionally biased region" description="Low complexity" evidence="1">
    <location>
        <begin position="237"/>
        <end position="246"/>
    </location>
</feature>
<gene>
    <name evidence="2" type="ORF">GCM10010365_71830</name>
</gene>
<sequence length="274" mass="29558">MHGWNNPLPPVVLGMRSGCCPDPEPDEDGIVGRHLIRSVHYKTATDESGNHLPGGTERNVPWVAITPAVNAIRVLERIVPPGRLLFDHDTHDLVSGSRPSTRGALRPGGMRQRIEDFVAWANTEAEAQGLENEMIPPDPHGAIGTARFRRTLAWHIARRPGGLVALAIQYGHMRTALNTEVSGGYGTRSRGGIHDMLALETALATADTAADLHDRFENGEGSPARPPAGPWWRRPRAASSRAGRSRQTSPANTPLPAGISPATALCSMTIRTRC</sequence>
<dbReference type="Proteomes" id="UP000622166">
    <property type="component" value="Unassembled WGS sequence"/>
</dbReference>
<reference evidence="2" key="2">
    <citation type="submission" date="2020-09" db="EMBL/GenBank/DDBJ databases">
        <authorList>
            <person name="Sun Q."/>
            <person name="Ohkuma M."/>
        </authorList>
    </citation>
    <scope>NUCLEOTIDE SEQUENCE</scope>
    <source>
        <strain evidence="2">JCM 4815</strain>
    </source>
</reference>
<evidence type="ECO:0008006" key="4">
    <source>
        <dbReference type="Google" id="ProtNLM"/>
    </source>
</evidence>
<dbReference type="AlphaFoldDB" id="A0A918UXS7"/>
<protein>
    <recommendedName>
        <fullName evidence="4">Integrase</fullName>
    </recommendedName>
</protein>
<accession>A0A918UXS7</accession>
<evidence type="ECO:0000256" key="1">
    <source>
        <dbReference type="SAM" id="MobiDB-lite"/>
    </source>
</evidence>
<name>A0A918UXS7_9ACTN</name>
<evidence type="ECO:0000313" key="2">
    <source>
        <dbReference type="EMBL" id="GGZ40705.1"/>
    </source>
</evidence>
<keyword evidence="3" id="KW-1185">Reference proteome</keyword>
<feature type="region of interest" description="Disordered" evidence="1">
    <location>
        <begin position="214"/>
        <end position="260"/>
    </location>
</feature>
<organism evidence="2 3">
    <name type="scientific">Streptomyces poonensis</name>
    <dbReference type="NCBI Taxonomy" id="68255"/>
    <lineage>
        <taxon>Bacteria</taxon>
        <taxon>Bacillati</taxon>
        <taxon>Actinomycetota</taxon>
        <taxon>Actinomycetes</taxon>
        <taxon>Kitasatosporales</taxon>
        <taxon>Streptomycetaceae</taxon>
        <taxon>Streptomyces</taxon>
    </lineage>
</organism>